<dbReference type="InterPro" id="IPR025638">
    <property type="entry name" value="DUF4336"/>
</dbReference>
<dbReference type="InterPro" id="IPR036866">
    <property type="entry name" value="RibonucZ/Hydroxyglut_hydro"/>
</dbReference>
<dbReference type="OrthoDB" id="450111at2"/>
<dbReference type="RefSeq" id="WP_088706390.1">
    <property type="nucleotide sequence ID" value="NZ_LSTO01000001.1"/>
</dbReference>
<organism evidence="1 2">
    <name type="scientific">Noviherbaspirillum denitrificans</name>
    <dbReference type="NCBI Taxonomy" id="1968433"/>
    <lineage>
        <taxon>Bacteria</taxon>
        <taxon>Pseudomonadati</taxon>
        <taxon>Pseudomonadota</taxon>
        <taxon>Betaproteobacteria</taxon>
        <taxon>Burkholderiales</taxon>
        <taxon>Oxalobacteraceae</taxon>
        <taxon>Noviherbaspirillum</taxon>
    </lineage>
</organism>
<accession>A0A254TA25</accession>
<name>A0A254TA25_9BURK</name>
<dbReference type="PANTHER" id="PTHR33835">
    <property type="entry name" value="YALI0C07656P"/>
    <property type="match status" value="1"/>
</dbReference>
<protein>
    <recommendedName>
        <fullName evidence="3">DUF4336 domain-containing protein</fullName>
    </recommendedName>
</protein>
<evidence type="ECO:0008006" key="3">
    <source>
        <dbReference type="Google" id="ProtNLM"/>
    </source>
</evidence>
<dbReference type="Pfam" id="PF14234">
    <property type="entry name" value="DUF4336"/>
    <property type="match status" value="1"/>
</dbReference>
<dbReference type="EMBL" id="LSTO01000001">
    <property type="protein sequence ID" value="OWW19484.1"/>
    <property type="molecule type" value="Genomic_DNA"/>
</dbReference>
<dbReference type="PANTHER" id="PTHR33835:SF1">
    <property type="entry name" value="METALLO-BETA-LACTAMASE DOMAIN-CONTAINING PROTEIN"/>
    <property type="match status" value="1"/>
</dbReference>
<evidence type="ECO:0000313" key="2">
    <source>
        <dbReference type="Proteomes" id="UP000197535"/>
    </source>
</evidence>
<proteinExistence type="predicted"/>
<keyword evidence="2" id="KW-1185">Reference proteome</keyword>
<gene>
    <name evidence="1" type="ORF">AYR66_08130</name>
</gene>
<evidence type="ECO:0000313" key="1">
    <source>
        <dbReference type="EMBL" id="OWW19484.1"/>
    </source>
</evidence>
<comment type="caution">
    <text evidence="1">The sequence shown here is derived from an EMBL/GenBank/DDBJ whole genome shotgun (WGS) entry which is preliminary data.</text>
</comment>
<dbReference type="Proteomes" id="UP000197535">
    <property type="component" value="Unassembled WGS sequence"/>
</dbReference>
<dbReference type="SUPFAM" id="SSF56281">
    <property type="entry name" value="Metallo-hydrolase/oxidoreductase"/>
    <property type="match status" value="1"/>
</dbReference>
<reference evidence="1 2" key="1">
    <citation type="submission" date="2016-02" db="EMBL/GenBank/DDBJ databases">
        <authorList>
            <person name="Wen L."/>
            <person name="He K."/>
            <person name="Yang H."/>
        </authorList>
    </citation>
    <scope>NUCLEOTIDE SEQUENCE [LARGE SCALE GENOMIC DNA]</scope>
    <source>
        <strain evidence="1 2">TSA40</strain>
    </source>
</reference>
<sequence>MSALKAIASNIWYRSHHFVASGIPVSSRMTVIRLKDGRLWLHSPVPLSVSERKELESLGQVGYIVAPNRMHHLFLAEYASAYPDALLFGAPGLRAKRPDLTRLSELGPTVEASWKDDLEQVFFDGIPIGNETVWFHIASRTLILTDLCQWWQGELPFAAKAYAHVTGVRRQLAVPRTIRLMVRDRHAARASAQEILQWPFERVVMAHNAIVEDGAYPEVKRAFTVFGC</sequence>
<dbReference type="AlphaFoldDB" id="A0A254TA25"/>